<keyword evidence="6 11" id="KW-0378">Hydrolase</keyword>
<reference evidence="14" key="1">
    <citation type="journal article" date="2013" name="Nature">
        <title>Pan genome of the phytoplankton Emiliania underpins its global distribution.</title>
        <authorList>
            <person name="Read B.A."/>
            <person name="Kegel J."/>
            <person name="Klute M.J."/>
            <person name="Kuo A."/>
            <person name="Lefebvre S.C."/>
            <person name="Maumus F."/>
            <person name="Mayer C."/>
            <person name="Miller J."/>
            <person name="Monier A."/>
            <person name="Salamov A."/>
            <person name="Young J."/>
            <person name="Aguilar M."/>
            <person name="Claverie J.M."/>
            <person name="Frickenhaus S."/>
            <person name="Gonzalez K."/>
            <person name="Herman E.K."/>
            <person name="Lin Y.C."/>
            <person name="Napier J."/>
            <person name="Ogata H."/>
            <person name="Sarno A.F."/>
            <person name="Shmutz J."/>
            <person name="Schroeder D."/>
            <person name="de Vargas C."/>
            <person name="Verret F."/>
            <person name="von Dassow P."/>
            <person name="Valentin K."/>
            <person name="Van de Peer Y."/>
            <person name="Wheeler G."/>
            <person name="Dacks J.B."/>
            <person name="Delwiche C.F."/>
            <person name="Dyhrman S.T."/>
            <person name="Glockner G."/>
            <person name="John U."/>
            <person name="Richards T."/>
            <person name="Worden A.Z."/>
            <person name="Zhang X."/>
            <person name="Grigoriev I.V."/>
            <person name="Allen A.E."/>
            <person name="Bidle K."/>
            <person name="Borodovsky M."/>
            <person name="Bowler C."/>
            <person name="Brownlee C."/>
            <person name="Cock J.M."/>
            <person name="Elias M."/>
            <person name="Gladyshev V.N."/>
            <person name="Groth M."/>
            <person name="Guda C."/>
            <person name="Hadaegh A."/>
            <person name="Iglesias-Rodriguez M.D."/>
            <person name="Jenkins J."/>
            <person name="Jones B.M."/>
            <person name="Lawson T."/>
            <person name="Leese F."/>
            <person name="Lindquist E."/>
            <person name="Lobanov A."/>
            <person name="Lomsadze A."/>
            <person name="Malik S.B."/>
            <person name="Marsh M.E."/>
            <person name="Mackinder L."/>
            <person name="Mock T."/>
            <person name="Mueller-Roeber B."/>
            <person name="Pagarete A."/>
            <person name="Parker M."/>
            <person name="Probert I."/>
            <person name="Quesneville H."/>
            <person name="Raines C."/>
            <person name="Rensing S.A."/>
            <person name="Riano-Pachon D.M."/>
            <person name="Richier S."/>
            <person name="Rokitta S."/>
            <person name="Shiraiwa Y."/>
            <person name="Soanes D.M."/>
            <person name="van der Giezen M."/>
            <person name="Wahlund T.M."/>
            <person name="Williams B."/>
            <person name="Wilson W."/>
            <person name="Wolfe G."/>
            <person name="Wurch L.L."/>
        </authorList>
    </citation>
    <scope>NUCLEOTIDE SEQUENCE</scope>
</reference>
<dbReference type="InterPro" id="IPR005078">
    <property type="entry name" value="Peptidase_C54"/>
</dbReference>
<dbReference type="Pfam" id="PF03416">
    <property type="entry name" value="Peptidase_C54"/>
    <property type="match status" value="2"/>
</dbReference>
<keyword evidence="8 11" id="KW-0653">Protein transport</keyword>
<dbReference type="GO" id="GO:0035973">
    <property type="term" value="P:aggrephagy"/>
    <property type="evidence" value="ECO:0007669"/>
    <property type="project" value="TreeGrafter"/>
</dbReference>
<keyword evidence="9 11" id="KW-0072">Autophagy</keyword>
<protein>
    <recommendedName>
        <fullName evidence="11">Cysteine protease</fullName>
        <ecNumber evidence="11">3.4.22.-</ecNumber>
    </recommendedName>
</protein>
<dbReference type="EC" id="3.4.22.-" evidence="11"/>
<evidence type="ECO:0000256" key="7">
    <source>
        <dbReference type="ARBA" id="ARBA00022807"/>
    </source>
</evidence>
<evidence type="ECO:0000259" key="12">
    <source>
        <dbReference type="Pfam" id="PF03416"/>
    </source>
</evidence>
<dbReference type="Proteomes" id="UP000013827">
    <property type="component" value="Unassembled WGS sequence"/>
</dbReference>
<evidence type="ECO:0000256" key="6">
    <source>
        <dbReference type="ARBA" id="ARBA00022801"/>
    </source>
</evidence>
<dbReference type="PANTHER" id="PTHR22624">
    <property type="entry name" value="CYSTEINE PROTEASE ATG4"/>
    <property type="match status" value="1"/>
</dbReference>
<keyword evidence="5 11" id="KW-0645">Protease</keyword>
<dbReference type="GeneID" id="17280744"/>
<dbReference type="OMA" id="ALCYYIS"/>
<comment type="subcellular location">
    <subcellularLocation>
        <location evidence="1 11">Cytoplasm</location>
    </subcellularLocation>
</comment>
<dbReference type="GO" id="GO:0015031">
    <property type="term" value="P:protein transport"/>
    <property type="evidence" value="ECO:0007669"/>
    <property type="project" value="UniProtKB-KW"/>
</dbReference>
<dbReference type="GO" id="GO:0000045">
    <property type="term" value="P:autophagosome assembly"/>
    <property type="evidence" value="ECO:0007669"/>
    <property type="project" value="TreeGrafter"/>
</dbReference>
<evidence type="ECO:0000313" key="14">
    <source>
        <dbReference type="Proteomes" id="UP000013827"/>
    </source>
</evidence>
<keyword evidence="14" id="KW-1185">Reference proteome</keyword>
<dbReference type="GO" id="GO:0034727">
    <property type="term" value="P:piecemeal microautophagy of the nucleus"/>
    <property type="evidence" value="ECO:0007669"/>
    <property type="project" value="TreeGrafter"/>
</dbReference>
<dbReference type="eggNOG" id="KOG2674">
    <property type="taxonomic scope" value="Eukaryota"/>
</dbReference>
<reference evidence="13" key="2">
    <citation type="submission" date="2024-10" db="UniProtKB">
        <authorList>
            <consortium name="EnsemblProtists"/>
        </authorList>
    </citation>
    <scope>IDENTIFICATION</scope>
</reference>
<feature type="domain" description="Peptidase C54 catalytic" evidence="12">
    <location>
        <begin position="81"/>
        <end position="122"/>
    </location>
</feature>
<dbReference type="GO" id="GO:0016485">
    <property type="term" value="P:protein processing"/>
    <property type="evidence" value="ECO:0007669"/>
    <property type="project" value="TreeGrafter"/>
</dbReference>
<keyword evidence="4 11" id="KW-0963">Cytoplasm</keyword>
<dbReference type="KEGG" id="ehx:EMIHUDRAFT_201591"/>
<evidence type="ECO:0000256" key="1">
    <source>
        <dbReference type="ARBA" id="ARBA00004496"/>
    </source>
</evidence>
<dbReference type="GO" id="GO:0004197">
    <property type="term" value="F:cysteine-type endopeptidase activity"/>
    <property type="evidence" value="ECO:0007669"/>
    <property type="project" value="TreeGrafter"/>
</dbReference>
<dbReference type="HOGENOM" id="CLU_944718_0_0_1"/>
<comment type="function">
    <text evidence="11">Cysteine protease that plays a key role in autophagy by mediating both proteolytic activation and delipidation of ATG8 family proteins.</text>
</comment>
<comment type="similarity">
    <text evidence="2 11">Belongs to the peptidase C54 family.</text>
</comment>
<proteinExistence type="inferred from homology"/>
<evidence type="ECO:0000256" key="10">
    <source>
        <dbReference type="ARBA" id="ARBA00029362"/>
    </source>
</evidence>
<evidence type="ECO:0000256" key="5">
    <source>
        <dbReference type="ARBA" id="ARBA00022670"/>
    </source>
</evidence>
<comment type="catalytic activity">
    <reaction evidence="10">
        <text>[protein]-C-terminal L-amino acid-glycyl-phosphatidylethanolamide + H2O = [protein]-C-terminal L-amino acid-glycine + a 1,2-diacyl-sn-glycero-3-phosphoethanolamine</text>
        <dbReference type="Rhea" id="RHEA:67548"/>
        <dbReference type="Rhea" id="RHEA-COMP:17323"/>
        <dbReference type="Rhea" id="RHEA-COMP:17324"/>
        <dbReference type="ChEBI" id="CHEBI:15377"/>
        <dbReference type="ChEBI" id="CHEBI:64612"/>
        <dbReference type="ChEBI" id="CHEBI:172940"/>
        <dbReference type="ChEBI" id="CHEBI:172941"/>
    </reaction>
    <physiologicalReaction direction="left-to-right" evidence="10">
        <dbReference type="Rhea" id="RHEA:67549"/>
    </physiologicalReaction>
</comment>
<dbReference type="PANTHER" id="PTHR22624:SF49">
    <property type="entry name" value="CYSTEINE PROTEASE"/>
    <property type="match status" value="1"/>
</dbReference>
<evidence type="ECO:0000256" key="2">
    <source>
        <dbReference type="ARBA" id="ARBA00010958"/>
    </source>
</evidence>
<dbReference type="GO" id="GO:0019786">
    <property type="term" value="F:protein-phosphatidylethanolamide deconjugating activity"/>
    <property type="evidence" value="ECO:0007669"/>
    <property type="project" value="InterPro"/>
</dbReference>
<evidence type="ECO:0000256" key="9">
    <source>
        <dbReference type="ARBA" id="ARBA00023006"/>
    </source>
</evidence>
<dbReference type="InterPro" id="IPR038765">
    <property type="entry name" value="Papain-like_cys_pep_sf"/>
</dbReference>
<feature type="domain" description="Peptidase C54 catalytic" evidence="12">
    <location>
        <begin position="131"/>
        <end position="248"/>
    </location>
</feature>
<dbReference type="InterPro" id="IPR046792">
    <property type="entry name" value="Peptidase_C54_cat"/>
</dbReference>
<dbReference type="PaxDb" id="2903-EOD35474"/>
<keyword evidence="7" id="KW-0788">Thiol protease</keyword>
<sequence>MLESSTVVWLRSAAREASYRLARFLPESSDAVQPDSPIHILGTVVEASAEATAEVQACVRACLWFTYRQHFEPIPGTAATVALFADCLAAPYSLHRITLEGQAQGLPVGRWMGPASIAQVLVVAAASGGGGGWRPLLLLVPLRLGLDRLNAEYVPTILGLLRLPQCVGVIGGRPRSSYYFIGSQGEPARRLLYLDPHEVQPALRPDDPDVASCHYGRGLRSVRVGDIDPSLAFGFLCGSADEFDELCAGCARVGSSSLSAFSIAEARVLCYERAGSEAEEAEPLSSDDDDDLVVL</sequence>
<evidence type="ECO:0000256" key="3">
    <source>
        <dbReference type="ARBA" id="ARBA00022448"/>
    </source>
</evidence>
<dbReference type="GO" id="GO:0005737">
    <property type="term" value="C:cytoplasm"/>
    <property type="evidence" value="ECO:0007669"/>
    <property type="project" value="UniProtKB-SubCell"/>
</dbReference>
<dbReference type="STRING" id="2903.R1FQ04"/>
<evidence type="ECO:0000256" key="11">
    <source>
        <dbReference type="RuleBase" id="RU363115"/>
    </source>
</evidence>
<evidence type="ECO:0000256" key="4">
    <source>
        <dbReference type="ARBA" id="ARBA00022490"/>
    </source>
</evidence>
<dbReference type="GO" id="GO:0000423">
    <property type="term" value="P:mitophagy"/>
    <property type="evidence" value="ECO:0007669"/>
    <property type="project" value="TreeGrafter"/>
</dbReference>
<dbReference type="RefSeq" id="XP_005787903.1">
    <property type="nucleotide sequence ID" value="XM_005787846.1"/>
</dbReference>
<name>A0A0D3KI89_EMIH1</name>
<dbReference type="SUPFAM" id="SSF54001">
    <property type="entry name" value="Cysteine proteinases"/>
    <property type="match status" value="1"/>
</dbReference>
<dbReference type="EnsemblProtists" id="EOD35474">
    <property type="protein sequence ID" value="EOD35474"/>
    <property type="gene ID" value="EMIHUDRAFT_201591"/>
</dbReference>
<organism evidence="13 14">
    <name type="scientific">Emiliania huxleyi (strain CCMP1516)</name>
    <dbReference type="NCBI Taxonomy" id="280463"/>
    <lineage>
        <taxon>Eukaryota</taxon>
        <taxon>Haptista</taxon>
        <taxon>Haptophyta</taxon>
        <taxon>Prymnesiophyceae</taxon>
        <taxon>Isochrysidales</taxon>
        <taxon>Noelaerhabdaceae</taxon>
        <taxon>Emiliania</taxon>
    </lineage>
</organism>
<evidence type="ECO:0000313" key="13">
    <source>
        <dbReference type="EnsemblProtists" id="EOD35474"/>
    </source>
</evidence>
<dbReference type="AlphaFoldDB" id="A0A0D3KI89"/>
<accession>A0A0D3KI89</accession>
<keyword evidence="3" id="KW-0813">Transport</keyword>
<evidence type="ECO:0000256" key="8">
    <source>
        <dbReference type="ARBA" id="ARBA00022927"/>
    </source>
</evidence>